<sequence length="97" mass="10832">MSDWATRKPGSAYGGTDRDQLHSSASLVARSGRSGGRRLLSARELLLIWRPPRAPTRRCPHLGSAPAPTTSRMMRLAMGLRLPFISDLFQLHYNFIL</sequence>
<dbReference type="EMBL" id="NIVC01000016">
    <property type="protein sequence ID" value="PAA94108.1"/>
    <property type="molecule type" value="Genomic_DNA"/>
</dbReference>
<evidence type="ECO:0000313" key="1">
    <source>
        <dbReference type="EMBL" id="PAA94108.1"/>
    </source>
</evidence>
<dbReference type="AlphaFoldDB" id="A0A267H739"/>
<accession>A0A267H739</accession>
<protein>
    <submittedName>
        <fullName evidence="1">Uncharacterized protein</fullName>
    </submittedName>
</protein>
<reference evidence="1 2" key="1">
    <citation type="submission" date="2017-06" db="EMBL/GenBank/DDBJ databases">
        <title>A platform for efficient transgenesis in Macrostomum lignano, a flatworm model organism for stem cell research.</title>
        <authorList>
            <person name="Berezikov E."/>
        </authorList>
    </citation>
    <scope>NUCLEOTIDE SEQUENCE [LARGE SCALE GENOMIC DNA]</scope>
    <source>
        <strain evidence="1">DV1</strain>
        <tissue evidence="1">Whole organism</tissue>
    </source>
</reference>
<gene>
    <name evidence="1" type="ORF">BOX15_Mlig031314g1</name>
</gene>
<keyword evidence="2" id="KW-1185">Reference proteome</keyword>
<dbReference type="Proteomes" id="UP000215902">
    <property type="component" value="Unassembled WGS sequence"/>
</dbReference>
<comment type="caution">
    <text evidence="1">The sequence shown here is derived from an EMBL/GenBank/DDBJ whole genome shotgun (WGS) entry which is preliminary data.</text>
</comment>
<proteinExistence type="predicted"/>
<evidence type="ECO:0000313" key="2">
    <source>
        <dbReference type="Proteomes" id="UP000215902"/>
    </source>
</evidence>
<name>A0A267H739_9PLAT</name>
<organism evidence="1 2">
    <name type="scientific">Macrostomum lignano</name>
    <dbReference type="NCBI Taxonomy" id="282301"/>
    <lineage>
        <taxon>Eukaryota</taxon>
        <taxon>Metazoa</taxon>
        <taxon>Spiralia</taxon>
        <taxon>Lophotrochozoa</taxon>
        <taxon>Platyhelminthes</taxon>
        <taxon>Rhabditophora</taxon>
        <taxon>Macrostomorpha</taxon>
        <taxon>Macrostomida</taxon>
        <taxon>Macrostomidae</taxon>
        <taxon>Macrostomum</taxon>
    </lineage>
</organism>